<gene>
    <name evidence="2" type="ORF">PLEPLA_LOCUS15654</name>
</gene>
<name>A0A9N7YI68_PLEPL</name>
<feature type="region of interest" description="Disordered" evidence="1">
    <location>
        <begin position="1"/>
        <end position="24"/>
    </location>
</feature>
<evidence type="ECO:0000313" key="2">
    <source>
        <dbReference type="EMBL" id="CAB1427712.1"/>
    </source>
</evidence>
<organism evidence="2 3">
    <name type="scientific">Pleuronectes platessa</name>
    <name type="common">European plaice</name>
    <dbReference type="NCBI Taxonomy" id="8262"/>
    <lineage>
        <taxon>Eukaryota</taxon>
        <taxon>Metazoa</taxon>
        <taxon>Chordata</taxon>
        <taxon>Craniata</taxon>
        <taxon>Vertebrata</taxon>
        <taxon>Euteleostomi</taxon>
        <taxon>Actinopterygii</taxon>
        <taxon>Neopterygii</taxon>
        <taxon>Teleostei</taxon>
        <taxon>Neoteleostei</taxon>
        <taxon>Acanthomorphata</taxon>
        <taxon>Carangaria</taxon>
        <taxon>Pleuronectiformes</taxon>
        <taxon>Pleuronectoidei</taxon>
        <taxon>Pleuronectidae</taxon>
        <taxon>Pleuronectes</taxon>
    </lineage>
</organism>
<evidence type="ECO:0000256" key="1">
    <source>
        <dbReference type="SAM" id="MobiDB-lite"/>
    </source>
</evidence>
<proteinExistence type="predicted"/>
<protein>
    <submittedName>
        <fullName evidence="2">Uncharacterized protein</fullName>
    </submittedName>
</protein>
<dbReference type="EMBL" id="CADEAL010000990">
    <property type="protein sequence ID" value="CAB1427712.1"/>
    <property type="molecule type" value="Genomic_DNA"/>
</dbReference>
<sequence>MIVRSVAPRSLLQPQPPPPGTWTNPRVSIVSGIAVCNLTPVRGAAGQPRSRSFIDLQV</sequence>
<accession>A0A9N7YI68</accession>
<evidence type="ECO:0000313" key="3">
    <source>
        <dbReference type="Proteomes" id="UP001153269"/>
    </source>
</evidence>
<keyword evidence="3" id="KW-1185">Reference proteome</keyword>
<reference evidence="2" key="1">
    <citation type="submission" date="2020-03" db="EMBL/GenBank/DDBJ databases">
        <authorList>
            <person name="Weist P."/>
        </authorList>
    </citation>
    <scope>NUCLEOTIDE SEQUENCE</scope>
</reference>
<dbReference type="Proteomes" id="UP001153269">
    <property type="component" value="Unassembled WGS sequence"/>
</dbReference>
<comment type="caution">
    <text evidence="2">The sequence shown here is derived from an EMBL/GenBank/DDBJ whole genome shotgun (WGS) entry which is preliminary data.</text>
</comment>
<dbReference type="AlphaFoldDB" id="A0A9N7YI68"/>